<keyword evidence="1" id="KW-0614">Plasmid</keyword>
<dbReference type="EMBL" id="CP000556">
    <property type="protein sequence ID" value="ABM96997.1"/>
    <property type="molecule type" value="Genomic_DNA"/>
</dbReference>
<gene>
    <name evidence="1" type="ordered locus">Mpe_B0222</name>
</gene>
<dbReference type="GO" id="GO:0032259">
    <property type="term" value="P:methylation"/>
    <property type="evidence" value="ECO:0007669"/>
    <property type="project" value="InterPro"/>
</dbReference>
<dbReference type="InterPro" id="IPR002052">
    <property type="entry name" value="DNA_methylase_N6_adenine_CS"/>
</dbReference>
<dbReference type="GO" id="GO:0003676">
    <property type="term" value="F:nucleic acid binding"/>
    <property type="evidence" value="ECO:0007669"/>
    <property type="project" value="InterPro"/>
</dbReference>
<dbReference type="RefSeq" id="WP_011831585.1">
    <property type="nucleotide sequence ID" value="NC_008826.1"/>
</dbReference>
<dbReference type="REBASE" id="14692">
    <property type="entry name" value="M.MpePMORF222P"/>
</dbReference>
<reference evidence="1 2" key="1">
    <citation type="journal article" date="2007" name="J. Bacteriol.">
        <title>Whole-genome analysis of the methyl tert-butyl ether-degrading beta-proteobacterium Methylibium petroleiphilum PM1.</title>
        <authorList>
            <person name="Kane S.R."/>
            <person name="Chakicherla A.Y."/>
            <person name="Chain P.S.G."/>
            <person name="Schmidt R."/>
            <person name="Shin M.W."/>
            <person name="Legler T.C."/>
            <person name="Scow K.M."/>
            <person name="Larimer F.W."/>
            <person name="Lucas S.M."/>
            <person name="Richardson P.M."/>
            <person name="Hristova K.R."/>
        </authorList>
    </citation>
    <scope>NUCLEOTIDE SEQUENCE [LARGE SCALE GENOMIC DNA]</scope>
    <source>
        <strain evidence="2">ATCC BAA-1232 / LMG 22953 / PM1</strain>
        <plasmid evidence="1 2">RPME01</plasmid>
    </source>
</reference>
<organism evidence="1 2">
    <name type="scientific">Methylibium petroleiphilum (strain ATCC BAA-1232 / LMG 22953 / PM1)</name>
    <dbReference type="NCBI Taxonomy" id="420662"/>
    <lineage>
        <taxon>Bacteria</taxon>
        <taxon>Pseudomonadati</taxon>
        <taxon>Pseudomonadota</taxon>
        <taxon>Betaproteobacteria</taxon>
        <taxon>Burkholderiales</taxon>
        <taxon>Sphaerotilaceae</taxon>
        <taxon>Methylibium</taxon>
    </lineage>
</organism>
<dbReference type="CDD" id="cd02440">
    <property type="entry name" value="AdoMet_MTases"/>
    <property type="match status" value="1"/>
</dbReference>
<dbReference type="PROSITE" id="PS00092">
    <property type="entry name" value="N6_MTASE"/>
    <property type="match status" value="1"/>
</dbReference>
<evidence type="ECO:0000313" key="1">
    <source>
        <dbReference type="EMBL" id="ABM96997.1"/>
    </source>
</evidence>
<geneLocation type="plasmid" evidence="1 2">
    <name>RPME01</name>
</geneLocation>
<dbReference type="HOGENOM" id="CLU_606640_0_0_4"/>
<protein>
    <submittedName>
        <fullName evidence="1">Uncharacterized protein</fullName>
    </submittedName>
</protein>
<name>A2SN58_METPP</name>
<dbReference type="eggNOG" id="COG0827">
    <property type="taxonomic scope" value="Bacteria"/>
</dbReference>
<dbReference type="InterPro" id="IPR029063">
    <property type="entry name" value="SAM-dependent_MTases_sf"/>
</dbReference>
<keyword evidence="2" id="KW-1185">Reference proteome</keyword>
<sequence>MIDLFARPVACLPDEAIPLILGNLRLGGGGWDDKRQQGRLWLRVSDEIRAQIYLLAGLDHKELQRNSVCPSFSVDLFPELKLAIGENMIYSQVDDRSYYLELFQIANGDEYRLYAKYQQIIGSRLMARPAKSMVTAICIALAAQLMEQAKQADSARNAPAPLALARKAMTEQEEINLLLLSGDRIQLPEQHLRHYARIKARIEKAGGSYNAGGYFEFPAGLNAGEVLEQLKGGKVVNPRKDQQFFATPPELALSVIAAAGPLAGKRVLEPSAGDGALADLARAAGAEVVVIENWTVNVLKLEAKGYEVMDRDFLTVTPQEIGLFDAVVANPPFTRGLDMTHVEHMWKFLKPGGTLTVLTSTAWDDGTQRKQQAFRKFLADNNAAIRRIDPGAFKASGTGVGAMHLVLIKTGKAIDDDADEAFDGINGDRCSECDVVSPSGALRCVCCAEAL</sequence>
<dbReference type="AlphaFoldDB" id="A2SN58"/>
<accession>A2SN58</accession>
<dbReference type="GO" id="GO:0008168">
    <property type="term" value="F:methyltransferase activity"/>
    <property type="evidence" value="ECO:0007669"/>
    <property type="project" value="InterPro"/>
</dbReference>
<dbReference type="Gene3D" id="3.40.50.150">
    <property type="entry name" value="Vaccinia Virus protein VP39"/>
    <property type="match status" value="1"/>
</dbReference>
<dbReference type="PRINTS" id="PR00507">
    <property type="entry name" value="N12N6MTFRASE"/>
</dbReference>
<dbReference type="SUPFAM" id="SSF53335">
    <property type="entry name" value="S-adenosyl-L-methionine-dependent methyltransferases"/>
    <property type="match status" value="1"/>
</dbReference>
<dbReference type="KEGG" id="mpt:Mpe_B0222"/>
<proteinExistence type="predicted"/>
<dbReference type="Proteomes" id="UP000000366">
    <property type="component" value="Plasmid RPME01"/>
</dbReference>
<evidence type="ECO:0000313" key="2">
    <source>
        <dbReference type="Proteomes" id="UP000000366"/>
    </source>
</evidence>